<feature type="domain" description="Rhodanese" evidence="4">
    <location>
        <begin position="20"/>
        <end position="137"/>
    </location>
</feature>
<protein>
    <submittedName>
        <fullName evidence="5">Thiosulfate/3-mercaptopyruvate sulfurtransferase</fullName>
        <ecNumber evidence="5">2.8.1.1</ecNumber>
        <ecNumber evidence="5">2.8.1.2</ecNumber>
    </submittedName>
</protein>
<evidence type="ECO:0000256" key="1">
    <source>
        <dbReference type="ARBA" id="ARBA00022679"/>
    </source>
</evidence>
<dbReference type="SMART" id="SM00450">
    <property type="entry name" value="RHOD"/>
    <property type="match status" value="2"/>
</dbReference>
<evidence type="ECO:0000259" key="4">
    <source>
        <dbReference type="PROSITE" id="PS50206"/>
    </source>
</evidence>
<keyword evidence="1 5" id="KW-0808">Transferase</keyword>
<comment type="caution">
    <text evidence="5">The sequence shown here is derived from an EMBL/GenBank/DDBJ whole genome shotgun (WGS) entry which is preliminary data.</text>
</comment>
<dbReference type="SUPFAM" id="SSF52821">
    <property type="entry name" value="Rhodanese/Cell cycle control phosphatase"/>
    <property type="match status" value="2"/>
</dbReference>
<dbReference type="EC" id="2.8.1.1" evidence="5"/>
<accession>A0A927M5D9</accession>
<evidence type="ECO:0000256" key="3">
    <source>
        <dbReference type="SAM" id="MobiDB-lite"/>
    </source>
</evidence>
<keyword evidence="2" id="KW-0677">Repeat</keyword>
<dbReference type="InterPro" id="IPR001307">
    <property type="entry name" value="Thiosulphate_STrfase_CS"/>
</dbReference>
<dbReference type="PROSITE" id="PS50206">
    <property type="entry name" value="RHODANESE_3"/>
    <property type="match status" value="2"/>
</dbReference>
<dbReference type="EMBL" id="JADBEB010000001">
    <property type="protein sequence ID" value="MBE1488029.1"/>
    <property type="molecule type" value="Genomic_DNA"/>
</dbReference>
<dbReference type="RefSeq" id="WP_192767773.1">
    <property type="nucleotide sequence ID" value="NZ_JADBEB010000001.1"/>
</dbReference>
<evidence type="ECO:0000313" key="5">
    <source>
        <dbReference type="EMBL" id="MBE1488029.1"/>
    </source>
</evidence>
<sequence>MSVPDDLLVDVTGLAAELASAEPPTLLDVRWRLVGPPGRADYLAGHLPGAVFVDLDAELSGPPGAGGRHPLPDPAALQRVLRAAGVRAGHPVVVYDGGDGMAAARAWWTLRWAGHRQVRVLDGGFPAWAGAGAPVSAEPADPVPGDLTVRPGGMPALDAGQAARLAAEGVLVDVRTAPRYRGESEPIDPVAGHIPGAVNLPAAEYVGADGRLPAADLLRARFAEAGVRPGVPVGAYCGSGVTAAQAVLALHRAGRPDAALYVGSWSDWLTDPARPVAIGPDPDPVPGPDPERP</sequence>
<dbReference type="CDD" id="cd01448">
    <property type="entry name" value="TST_Repeat_1"/>
    <property type="match status" value="1"/>
</dbReference>
<dbReference type="AlphaFoldDB" id="A0A927M5D9"/>
<dbReference type="Proteomes" id="UP000649753">
    <property type="component" value="Unassembled WGS sequence"/>
</dbReference>
<dbReference type="InterPro" id="IPR045078">
    <property type="entry name" value="TST/MPST-like"/>
</dbReference>
<dbReference type="CDD" id="cd01449">
    <property type="entry name" value="TST_Repeat_2"/>
    <property type="match status" value="1"/>
</dbReference>
<dbReference type="GO" id="GO:0004792">
    <property type="term" value="F:thiosulfate-cyanide sulfurtransferase activity"/>
    <property type="evidence" value="ECO:0007669"/>
    <property type="project" value="UniProtKB-EC"/>
</dbReference>
<dbReference type="InterPro" id="IPR036873">
    <property type="entry name" value="Rhodanese-like_dom_sf"/>
</dbReference>
<dbReference type="GO" id="GO:0016784">
    <property type="term" value="F:3-mercaptopyruvate sulfurtransferase activity"/>
    <property type="evidence" value="ECO:0007669"/>
    <property type="project" value="UniProtKB-EC"/>
</dbReference>
<dbReference type="Pfam" id="PF00581">
    <property type="entry name" value="Rhodanese"/>
    <property type="match status" value="2"/>
</dbReference>
<dbReference type="EC" id="2.8.1.2" evidence="5"/>
<dbReference type="Gene3D" id="3.40.250.10">
    <property type="entry name" value="Rhodanese-like domain"/>
    <property type="match status" value="2"/>
</dbReference>
<organism evidence="5 6">
    <name type="scientific">Plantactinospora soyae</name>
    <dbReference type="NCBI Taxonomy" id="1544732"/>
    <lineage>
        <taxon>Bacteria</taxon>
        <taxon>Bacillati</taxon>
        <taxon>Actinomycetota</taxon>
        <taxon>Actinomycetes</taxon>
        <taxon>Micromonosporales</taxon>
        <taxon>Micromonosporaceae</taxon>
        <taxon>Plantactinospora</taxon>
    </lineage>
</organism>
<evidence type="ECO:0000313" key="6">
    <source>
        <dbReference type="Proteomes" id="UP000649753"/>
    </source>
</evidence>
<dbReference type="PANTHER" id="PTHR11364:SF27">
    <property type="entry name" value="SULFURTRANSFERASE"/>
    <property type="match status" value="1"/>
</dbReference>
<name>A0A927M5D9_9ACTN</name>
<keyword evidence="6" id="KW-1185">Reference proteome</keyword>
<feature type="region of interest" description="Disordered" evidence="3">
    <location>
        <begin position="272"/>
        <end position="293"/>
    </location>
</feature>
<feature type="compositionally biased region" description="Pro residues" evidence="3">
    <location>
        <begin position="281"/>
        <end position="293"/>
    </location>
</feature>
<dbReference type="PROSITE" id="PS00380">
    <property type="entry name" value="RHODANESE_1"/>
    <property type="match status" value="1"/>
</dbReference>
<feature type="domain" description="Rhodanese" evidence="4">
    <location>
        <begin position="165"/>
        <end position="277"/>
    </location>
</feature>
<reference evidence="5" key="1">
    <citation type="submission" date="2020-10" db="EMBL/GenBank/DDBJ databases">
        <title>Sequencing the genomes of 1000 actinobacteria strains.</title>
        <authorList>
            <person name="Klenk H.-P."/>
        </authorList>
    </citation>
    <scope>NUCLEOTIDE SEQUENCE</scope>
    <source>
        <strain evidence="5">DSM 46832</strain>
    </source>
</reference>
<proteinExistence type="predicted"/>
<dbReference type="PANTHER" id="PTHR11364">
    <property type="entry name" value="THIOSULFATE SULFERTANSFERASE"/>
    <property type="match status" value="1"/>
</dbReference>
<gene>
    <name evidence="5" type="ORF">H4W31_003667</name>
</gene>
<evidence type="ECO:0000256" key="2">
    <source>
        <dbReference type="ARBA" id="ARBA00022737"/>
    </source>
</evidence>
<dbReference type="InterPro" id="IPR001763">
    <property type="entry name" value="Rhodanese-like_dom"/>
</dbReference>